<accession>A0A8D9H029</accession>
<dbReference type="AlphaFoldDB" id="A0A8D9H029"/>
<feature type="compositionally biased region" description="Polar residues" evidence="1">
    <location>
        <begin position="32"/>
        <end position="54"/>
    </location>
</feature>
<dbReference type="EMBL" id="LS974617">
    <property type="protein sequence ID" value="CAG7889281.1"/>
    <property type="molecule type" value="Genomic_DNA"/>
</dbReference>
<feature type="compositionally biased region" description="Basic and acidic residues" evidence="1">
    <location>
        <begin position="22"/>
        <end position="31"/>
    </location>
</feature>
<proteinExistence type="predicted"/>
<organism evidence="2 3">
    <name type="scientific">Brassica campestris</name>
    <name type="common">Field mustard</name>
    <dbReference type="NCBI Taxonomy" id="3711"/>
    <lineage>
        <taxon>Eukaryota</taxon>
        <taxon>Viridiplantae</taxon>
        <taxon>Streptophyta</taxon>
        <taxon>Embryophyta</taxon>
        <taxon>Tracheophyta</taxon>
        <taxon>Spermatophyta</taxon>
        <taxon>Magnoliopsida</taxon>
        <taxon>eudicotyledons</taxon>
        <taxon>Gunneridae</taxon>
        <taxon>Pentapetalae</taxon>
        <taxon>rosids</taxon>
        <taxon>malvids</taxon>
        <taxon>Brassicales</taxon>
        <taxon>Brassicaceae</taxon>
        <taxon>Brassiceae</taxon>
        <taxon>Brassica</taxon>
    </lineage>
</organism>
<protein>
    <submittedName>
        <fullName evidence="2">Uncharacterized protein</fullName>
    </submittedName>
</protein>
<evidence type="ECO:0000256" key="1">
    <source>
        <dbReference type="SAM" id="MobiDB-lite"/>
    </source>
</evidence>
<evidence type="ECO:0000313" key="3">
    <source>
        <dbReference type="Proteomes" id="UP000694005"/>
    </source>
</evidence>
<gene>
    <name evidence="2" type="ORF">BRAPAZ1V2_A01P33570.2</name>
</gene>
<reference evidence="2 3" key="1">
    <citation type="submission" date="2021-07" db="EMBL/GenBank/DDBJ databases">
        <authorList>
            <consortium name="Genoscope - CEA"/>
            <person name="William W."/>
        </authorList>
    </citation>
    <scope>NUCLEOTIDE SEQUENCE [LARGE SCALE GENOMIC DNA]</scope>
</reference>
<feature type="region of interest" description="Disordered" evidence="1">
    <location>
        <begin position="1"/>
        <end position="54"/>
    </location>
</feature>
<name>A0A8D9H029_BRACM</name>
<evidence type="ECO:0000313" key="2">
    <source>
        <dbReference type="EMBL" id="CAG7889281.1"/>
    </source>
</evidence>
<dbReference type="Proteomes" id="UP000694005">
    <property type="component" value="Chromosome A01"/>
</dbReference>
<sequence length="74" mass="8163">MLRRTRLGIAASRQPAKKSFTSKRELSRRTDIPNTSSSTPKASQGRLNKKTTLQSNMKVMVIRRNTIGGGDTSS</sequence>
<dbReference type="Gramene" id="A01p33570.2_BraZ1">
    <property type="protein sequence ID" value="A01p33570.2_BraZ1.CDS"/>
    <property type="gene ID" value="A01g33570.2_BraZ1"/>
</dbReference>